<proteinExistence type="predicted"/>
<dbReference type="EMBL" id="MU276072">
    <property type="protein sequence ID" value="KAI0042318.1"/>
    <property type="molecule type" value="Genomic_DNA"/>
</dbReference>
<comment type="caution">
    <text evidence="1">The sequence shown here is derived from an EMBL/GenBank/DDBJ whole genome shotgun (WGS) entry which is preliminary data.</text>
</comment>
<accession>A0ACB8RE16</accession>
<dbReference type="Proteomes" id="UP000814033">
    <property type="component" value="Unassembled WGS sequence"/>
</dbReference>
<name>A0ACB8RE16_9AGAM</name>
<evidence type="ECO:0000313" key="2">
    <source>
        <dbReference type="Proteomes" id="UP000814033"/>
    </source>
</evidence>
<sequence length="75" mass="8496">VEGSEVSDEEAKRAARGHSSARADLPAVLHDRLPISKFAAKQKFRMQLQALRMERFEASPRCTQMRRIDPSTLSK</sequence>
<reference evidence="1" key="1">
    <citation type="submission" date="2021-02" db="EMBL/GenBank/DDBJ databases">
        <authorList>
            <consortium name="DOE Joint Genome Institute"/>
            <person name="Ahrendt S."/>
            <person name="Looney B.P."/>
            <person name="Miyauchi S."/>
            <person name="Morin E."/>
            <person name="Drula E."/>
            <person name="Courty P.E."/>
            <person name="Chicoki N."/>
            <person name="Fauchery L."/>
            <person name="Kohler A."/>
            <person name="Kuo A."/>
            <person name="Labutti K."/>
            <person name="Pangilinan J."/>
            <person name="Lipzen A."/>
            <person name="Riley R."/>
            <person name="Andreopoulos W."/>
            <person name="He G."/>
            <person name="Johnson J."/>
            <person name="Barry K.W."/>
            <person name="Grigoriev I.V."/>
            <person name="Nagy L."/>
            <person name="Hibbett D."/>
            <person name="Henrissat B."/>
            <person name="Matheny P.B."/>
            <person name="Labbe J."/>
            <person name="Martin F."/>
        </authorList>
    </citation>
    <scope>NUCLEOTIDE SEQUENCE</scope>
    <source>
        <strain evidence="1">FP105234-sp</strain>
    </source>
</reference>
<feature type="non-terminal residue" evidence="1">
    <location>
        <position position="75"/>
    </location>
</feature>
<protein>
    <submittedName>
        <fullName evidence="1">Uncharacterized protein</fullName>
    </submittedName>
</protein>
<reference evidence="1" key="2">
    <citation type="journal article" date="2022" name="New Phytol.">
        <title>Evolutionary transition to the ectomycorrhizal habit in the genomes of a hyperdiverse lineage of mushroom-forming fungi.</title>
        <authorList>
            <person name="Looney B."/>
            <person name="Miyauchi S."/>
            <person name="Morin E."/>
            <person name="Drula E."/>
            <person name="Courty P.E."/>
            <person name="Kohler A."/>
            <person name="Kuo A."/>
            <person name="LaButti K."/>
            <person name="Pangilinan J."/>
            <person name="Lipzen A."/>
            <person name="Riley R."/>
            <person name="Andreopoulos W."/>
            <person name="He G."/>
            <person name="Johnson J."/>
            <person name="Nolan M."/>
            <person name="Tritt A."/>
            <person name="Barry K.W."/>
            <person name="Grigoriev I.V."/>
            <person name="Nagy L.G."/>
            <person name="Hibbett D."/>
            <person name="Henrissat B."/>
            <person name="Matheny P.B."/>
            <person name="Labbe J."/>
            <person name="Martin F.M."/>
        </authorList>
    </citation>
    <scope>NUCLEOTIDE SEQUENCE</scope>
    <source>
        <strain evidence="1">FP105234-sp</strain>
    </source>
</reference>
<gene>
    <name evidence="1" type="ORF">FA95DRAFT_1473957</name>
</gene>
<feature type="non-terminal residue" evidence="1">
    <location>
        <position position="1"/>
    </location>
</feature>
<keyword evidence="2" id="KW-1185">Reference proteome</keyword>
<organism evidence="1 2">
    <name type="scientific">Auriscalpium vulgare</name>
    <dbReference type="NCBI Taxonomy" id="40419"/>
    <lineage>
        <taxon>Eukaryota</taxon>
        <taxon>Fungi</taxon>
        <taxon>Dikarya</taxon>
        <taxon>Basidiomycota</taxon>
        <taxon>Agaricomycotina</taxon>
        <taxon>Agaricomycetes</taxon>
        <taxon>Russulales</taxon>
        <taxon>Auriscalpiaceae</taxon>
        <taxon>Auriscalpium</taxon>
    </lineage>
</organism>
<evidence type="ECO:0000313" key="1">
    <source>
        <dbReference type="EMBL" id="KAI0042318.1"/>
    </source>
</evidence>